<comment type="subcellular location">
    <subcellularLocation>
        <location evidence="2">Mitochondrion inner membrane</location>
        <topology evidence="2">Single-pass membrane protein</topology>
    </subcellularLocation>
</comment>
<dbReference type="GO" id="GO:0005743">
    <property type="term" value="C:mitochondrial inner membrane"/>
    <property type="evidence" value="ECO:0007669"/>
    <property type="project" value="UniProtKB-SubCell"/>
</dbReference>
<keyword evidence="12" id="KW-1133">Transmembrane helix</keyword>
<accession>A0A8C2GCU4</accession>
<evidence type="ECO:0000256" key="1">
    <source>
        <dbReference type="ARBA" id="ARBA00003195"/>
    </source>
</evidence>
<dbReference type="Ensembl" id="ENSCCRT00020075055.1">
    <property type="protein sequence ID" value="ENSCCRP00020068261.1"/>
    <property type="gene ID" value="ENSCCRG00020032002.1"/>
</dbReference>
<keyword evidence="8" id="KW-0812">Transmembrane</keyword>
<evidence type="ECO:0000256" key="7">
    <source>
        <dbReference type="ARBA" id="ARBA00022660"/>
    </source>
</evidence>
<keyword evidence="9" id="KW-0999">Mitochondrion inner membrane</keyword>
<proteinExistence type="inferred from homology"/>
<sequence>MTGCMFTRVCRDRLLSLPLGQAFIMAFIQEPGKVIEQGAHLVWERNAVKMPFGRLLLRTSTVNKMFSRNSFIASKPDPSKPNMLRVGLAFGSTAVLWALLFKQHSTDVHEYKTRNGLE</sequence>
<comment type="similarity">
    <text evidence="3">Belongs to the complex I NDUFC1 subunit family.</text>
</comment>
<reference evidence="17" key="1">
    <citation type="submission" date="2025-08" db="UniProtKB">
        <authorList>
            <consortium name="Ensembl"/>
        </authorList>
    </citation>
    <scope>IDENTIFICATION</scope>
</reference>
<evidence type="ECO:0000256" key="13">
    <source>
        <dbReference type="ARBA" id="ARBA00023128"/>
    </source>
</evidence>
<evidence type="ECO:0000256" key="3">
    <source>
        <dbReference type="ARBA" id="ARBA00008713"/>
    </source>
</evidence>
<evidence type="ECO:0000256" key="6">
    <source>
        <dbReference type="ARBA" id="ARBA00022448"/>
    </source>
</evidence>
<dbReference type="PANTHER" id="PTHR17097:SF0">
    <property type="entry name" value="NADH DEHYDROGENASE [UBIQUINONE] 1 SUBUNIT C1, MITOCHONDRIAL"/>
    <property type="match status" value="1"/>
</dbReference>
<organism evidence="17 18">
    <name type="scientific">Cyprinus carpio</name>
    <name type="common">Common carp</name>
    <dbReference type="NCBI Taxonomy" id="7962"/>
    <lineage>
        <taxon>Eukaryota</taxon>
        <taxon>Metazoa</taxon>
        <taxon>Chordata</taxon>
        <taxon>Craniata</taxon>
        <taxon>Vertebrata</taxon>
        <taxon>Euteleostomi</taxon>
        <taxon>Actinopterygii</taxon>
        <taxon>Neopterygii</taxon>
        <taxon>Teleostei</taxon>
        <taxon>Ostariophysi</taxon>
        <taxon>Cypriniformes</taxon>
        <taxon>Cyprinidae</taxon>
        <taxon>Cyprininae</taxon>
        <taxon>Cyprinus</taxon>
    </lineage>
</organism>
<protein>
    <recommendedName>
        <fullName evidence="5">NADH dehydrogenase [ubiquinone] 1 subunit C1, mitochondrial</fullName>
    </recommendedName>
    <alternativeName>
        <fullName evidence="15">Complex I-KFYI</fullName>
    </alternativeName>
    <alternativeName>
        <fullName evidence="16">NADH-ubiquinone oxidoreductase KFYI subunit</fullName>
    </alternativeName>
</protein>
<evidence type="ECO:0000256" key="12">
    <source>
        <dbReference type="ARBA" id="ARBA00022989"/>
    </source>
</evidence>
<comment type="function">
    <text evidence="1">Accessory subunit of the mitochondrial membrane respiratory chain NADH dehydrogenase (Complex I), that is believed not to be involved in catalysis. Complex I functions in the transfer of electrons from NADH to the respiratory chain. The immediate electron acceptor for the enzyme is believed to be ubiquinone.</text>
</comment>
<keyword evidence="10" id="KW-0809">Transit peptide</keyword>
<keyword evidence="13" id="KW-0496">Mitochondrion</keyword>
<evidence type="ECO:0000256" key="5">
    <source>
        <dbReference type="ARBA" id="ARBA00016767"/>
    </source>
</evidence>
<evidence type="ECO:0000256" key="16">
    <source>
        <dbReference type="ARBA" id="ARBA00032841"/>
    </source>
</evidence>
<dbReference type="Proteomes" id="UP000694701">
    <property type="component" value="Unplaced"/>
</dbReference>
<evidence type="ECO:0000256" key="11">
    <source>
        <dbReference type="ARBA" id="ARBA00022982"/>
    </source>
</evidence>
<evidence type="ECO:0000256" key="4">
    <source>
        <dbReference type="ARBA" id="ARBA00011533"/>
    </source>
</evidence>
<evidence type="ECO:0000256" key="15">
    <source>
        <dbReference type="ARBA" id="ARBA00030166"/>
    </source>
</evidence>
<keyword evidence="11" id="KW-0249">Electron transport</keyword>
<name>A0A8C2GCU4_CYPCA</name>
<evidence type="ECO:0000313" key="18">
    <source>
        <dbReference type="Proteomes" id="UP000694701"/>
    </source>
</evidence>
<keyword evidence="6" id="KW-0813">Transport</keyword>
<dbReference type="AlphaFoldDB" id="A0A8C2GCU4"/>
<evidence type="ECO:0000256" key="2">
    <source>
        <dbReference type="ARBA" id="ARBA00004434"/>
    </source>
</evidence>
<evidence type="ECO:0000256" key="14">
    <source>
        <dbReference type="ARBA" id="ARBA00023136"/>
    </source>
</evidence>
<evidence type="ECO:0000256" key="9">
    <source>
        <dbReference type="ARBA" id="ARBA00022792"/>
    </source>
</evidence>
<evidence type="ECO:0000256" key="8">
    <source>
        <dbReference type="ARBA" id="ARBA00022692"/>
    </source>
</evidence>
<dbReference type="PANTHER" id="PTHR17097">
    <property type="entry name" value="NADH-UBIQUINONE OXIDOREDUCTASE KFYI SUBUNIT"/>
    <property type="match status" value="1"/>
</dbReference>
<dbReference type="InterPro" id="IPR026192">
    <property type="entry name" value="NDUFC1"/>
</dbReference>
<evidence type="ECO:0000256" key="10">
    <source>
        <dbReference type="ARBA" id="ARBA00022946"/>
    </source>
</evidence>
<keyword evidence="7" id="KW-0679">Respiratory chain</keyword>
<comment type="subunit">
    <text evidence="4">Complex I is composed of 45 different subunits.</text>
</comment>
<dbReference type="Pfam" id="PF15088">
    <property type="entry name" value="NADH_dh_m_C1"/>
    <property type="match status" value="1"/>
</dbReference>
<dbReference type="GO" id="GO:0045271">
    <property type="term" value="C:respiratory chain complex I"/>
    <property type="evidence" value="ECO:0007669"/>
    <property type="project" value="InterPro"/>
</dbReference>
<keyword evidence="14" id="KW-0472">Membrane</keyword>
<evidence type="ECO:0000313" key="17">
    <source>
        <dbReference type="Ensembl" id="ENSCCRP00020068261.1"/>
    </source>
</evidence>